<dbReference type="Gene3D" id="1.20.1310.20">
    <property type="entry name" value="Duffy-antigen binding domain"/>
    <property type="match status" value="1"/>
</dbReference>
<gene>
    <name evidence="5" type="ORF">PFFCH_05303</name>
</gene>
<feature type="domain" description="Duffy-antigen binding" evidence="2">
    <location>
        <begin position="1"/>
        <end position="115"/>
    </location>
</feature>
<reference evidence="5 6" key="1">
    <citation type="submission" date="2013-02" db="EMBL/GenBank/DDBJ databases">
        <title>The Genome Annotation of Plasmodium falciparum FCH/4.</title>
        <authorList>
            <consortium name="The Broad Institute Genome Sequencing Platform"/>
            <consortium name="The Broad Institute Genome Sequencing Center for Infectious Disease"/>
            <person name="Neafsey D."/>
            <person name="Hoffman S."/>
            <person name="Volkman S."/>
            <person name="Rosenthal P."/>
            <person name="Walker B."/>
            <person name="Young S.K."/>
            <person name="Zeng Q."/>
            <person name="Gargeya S."/>
            <person name="Fitzgerald M."/>
            <person name="Haas B."/>
            <person name="Abouelleil A."/>
            <person name="Allen A.W."/>
            <person name="Alvarado L."/>
            <person name="Arachchi H.M."/>
            <person name="Berlin A.M."/>
            <person name="Chapman S.B."/>
            <person name="Gainer-Dewar J."/>
            <person name="Goldberg J."/>
            <person name="Griggs A."/>
            <person name="Gujja S."/>
            <person name="Hansen M."/>
            <person name="Howarth C."/>
            <person name="Imamovic A."/>
            <person name="Ireland A."/>
            <person name="Larimer J."/>
            <person name="McCowan C."/>
            <person name="Murphy C."/>
            <person name="Pearson M."/>
            <person name="Poon T.W."/>
            <person name="Priest M."/>
            <person name="Roberts A."/>
            <person name="Saif S."/>
            <person name="Shea T."/>
            <person name="Sisk P."/>
            <person name="Sykes S."/>
            <person name="Wortman J."/>
            <person name="Nusbaum C."/>
            <person name="Birren B."/>
        </authorList>
    </citation>
    <scope>NUCLEOTIDE SEQUENCE [LARGE SCALE GENOMIC DNA]</scope>
    <source>
        <strain evidence="5 6">FCH/4</strain>
    </source>
</reference>
<dbReference type="OrthoDB" id="10574214at2759"/>
<dbReference type="Gene3D" id="1.20.58.1930">
    <property type="match status" value="1"/>
</dbReference>
<dbReference type="Pfam" id="PF18562">
    <property type="entry name" value="CIDR1_gamma"/>
    <property type="match status" value="1"/>
</dbReference>
<feature type="domain" description="Duffy-binding-like" evidence="4">
    <location>
        <begin position="158"/>
        <end position="309"/>
    </location>
</feature>
<dbReference type="Pfam" id="PF05424">
    <property type="entry name" value="Duffy_binding"/>
    <property type="match status" value="1"/>
</dbReference>
<dbReference type="Proteomes" id="UP000030656">
    <property type="component" value="Unassembled WGS sequence"/>
</dbReference>
<dbReference type="Pfam" id="PF03011">
    <property type="entry name" value="PFEMP"/>
    <property type="match status" value="1"/>
</dbReference>
<dbReference type="GO" id="GO:0046789">
    <property type="term" value="F:host cell surface receptor binding"/>
    <property type="evidence" value="ECO:0007669"/>
    <property type="project" value="InterPro"/>
</dbReference>
<name>A0A024VGF5_PLAFA</name>
<feature type="non-terminal residue" evidence="5">
    <location>
        <position position="578"/>
    </location>
</feature>
<dbReference type="FunFam" id="1.20.58.1930:FF:000001">
    <property type="entry name" value="Erythrocyte membrane protein 1, PfEMP1"/>
    <property type="match status" value="1"/>
</dbReference>
<dbReference type="InterPro" id="IPR042202">
    <property type="entry name" value="Duffy-ag-bd_sf"/>
</dbReference>
<evidence type="ECO:0000259" key="1">
    <source>
        <dbReference type="Pfam" id="PF03011"/>
    </source>
</evidence>
<dbReference type="GO" id="GO:0016020">
    <property type="term" value="C:membrane"/>
    <property type="evidence" value="ECO:0007669"/>
    <property type="project" value="InterPro"/>
</dbReference>
<organism evidence="5 6">
    <name type="scientific">Plasmodium falciparum FCH/4</name>
    <dbReference type="NCBI Taxonomy" id="1036724"/>
    <lineage>
        <taxon>Eukaryota</taxon>
        <taxon>Sar</taxon>
        <taxon>Alveolata</taxon>
        <taxon>Apicomplexa</taxon>
        <taxon>Aconoidasida</taxon>
        <taxon>Haemosporida</taxon>
        <taxon>Plasmodiidae</taxon>
        <taxon>Plasmodium</taxon>
        <taxon>Plasmodium (Laverania)</taxon>
    </lineage>
</organism>
<evidence type="ECO:0000313" key="6">
    <source>
        <dbReference type="Proteomes" id="UP000030656"/>
    </source>
</evidence>
<dbReference type="SUPFAM" id="SSF140924">
    <property type="entry name" value="Duffy binding domain-like"/>
    <property type="match status" value="2"/>
</dbReference>
<proteinExistence type="predicted"/>
<evidence type="ECO:0000313" key="5">
    <source>
        <dbReference type="EMBL" id="ETW27275.1"/>
    </source>
</evidence>
<protein>
    <recommendedName>
        <fullName evidence="7">Duffy-binding-like domain-containing protein</fullName>
    </recommendedName>
</protein>
<dbReference type="EMBL" id="KI928080">
    <property type="protein sequence ID" value="ETW27275.1"/>
    <property type="molecule type" value="Genomic_DNA"/>
</dbReference>
<sequence>MFYTLGDYRDIVVRGGHKDGSGKEIVVHTSDDKDAMQKIQEKIDTILKQSGDTPAHKPSDEQRKTLWDRIAEHVWNGMICALTHKTETPGHVDEDVKGQLFENGKNTLKSNYQYTSVTIGASGTEAKTNPPKTPSPSGEKTTLVDFISRPPYFRYLEEWGQNFCKERKKRLEKIKGECKVGENGYGRLGGTENPKCSCYGEHCEDNLNKPYDTLPSLECPGCGRECRKYRKWINTKKTEFDKQKSAYEQQQKKCKEESDKAESDNEFYTRLKTYKEAKDFLQNLAPCKNNDSKLDEIKFDDEGKTFGHETYCKPCSQFNVNCKVTGNCDNNKGENCNGTTDISPNDIGNGGNSAEDLVMLVSDNSATGFEVNGLKDCEDAGIFKGIRKEEWKCRNVCGYNVCKPKNSEGKKVSGERNGENQIILITAFVKHWVENFLEDYNNVKHKISHCIKNDDGSKCIKVCDNKCKCVEKWIKLKRDEWKTIKDRFNDQYKNKDSVDYPVKTILEELIPQIGAAKDKDKVIKLSKFEDSKGCCVSPNSEKSKDENAIDCMINRLQDKIDKCKEKHPQPSAENQAQP</sequence>
<dbReference type="InterPro" id="IPR004258">
    <property type="entry name" value="DBL"/>
</dbReference>
<feature type="domain" description="Duffy-binding-like" evidence="1">
    <location>
        <begin position="428"/>
        <end position="569"/>
    </location>
</feature>
<evidence type="ECO:0000259" key="3">
    <source>
        <dbReference type="Pfam" id="PF18562"/>
    </source>
</evidence>
<accession>A0A024VGF5</accession>
<evidence type="ECO:0000259" key="4">
    <source>
        <dbReference type="Pfam" id="PF22672"/>
    </source>
</evidence>
<evidence type="ECO:0008006" key="7">
    <source>
        <dbReference type="Google" id="ProtNLM"/>
    </source>
</evidence>
<reference evidence="5 6" key="2">
    <citation type="submission" date="2013-02" db="EMBL/GenBank/DDBJ databases">
        <title>The Genome Sequence of Plasmodium falciparum FCH/4.</title>
        <authorList>
            <consortium name="The Broad Institute Genome Sequencing Platform"/>
            <consortium name="The Broad Institute Genome Sequencing Center for Infectious Disease"/>
            <person name="Neafsey D."/>
            <person name="Cheeseman I."/>
            <person name="Volkman S."/>
            <person name="Adams J."/>
            <person name="Walker B."/>
            <person name="Young S.K."/>
            <person name="Zeng Q."/>
            <person name="Gargeya S."/>
            <person name="Fitzgerald M."/>
            <person name="Haas B."/>
            <person name="Abouelleil A."/>
            <person name="Alvarado L."/>
            <person name="Arachchi H.M."/>
            <person name="Berlin A.M."/>
            <person name="Chapman S.B."/>
            <person name="Dewar J."/>
            <person name="Goldberg J."/>
            <person name="Griggs A."/>
            <person name="Gujja S."/>
            <person name="Hansen M."/>
            <person name="Howarth C."/>
            <person name="Imamovic A."/>
            <person name="Larimer J."/>
            <person name="McCowan C."/>
            <person name="Murphy C."/>
            <person name="Neiman D."/>
            <person name="Pearson M."/>
            <person name="Priest M."/>
            <person name="Roberts A."/>
            <person name="Saif S."/>
            <person name="Shea T."/>
            <person name="Sisk P."/>
            <person name="Sykes S."/>
            <person name="Wortman J."/>
            <person name="Nusbaum C."/>
            <person name="Birren B."/>
        </authorList>
    </citation>
    <scope>NUCLEOTIDE SEQUENCE [LARGE SCALE GENOMIC DNA]</scope>
    <source>
        <strain evidence="5 6">FCH/4</strain>
    </source>
</reference>
<dbReference type="FunFam" id="1.20.58.830:FF:000001">
    <property type="entry name" value="Erythrocyte membrane protein 1, PfEMP1"/>
    <property type="match status" value="1"/>
</dbReference>
<dbReference type="InterPro" id="IPR041480">
    <property type="entry name" value="CIDR1_gamma"/>
</dbReference>
<dbReference type="InterPro" id="IPR008602">
    <property type="entry name" value="Duffy-antigen-binding"/>
</dbReference>
<dbReference type="Pfam" id="PF22672">
    <property type="entry name" value="DBL_C"/>
    <property type="match status" value="1"/>
</dbReference>
<dbReference type="AlphaFoldDB" id="A0A024VGF5"/>
<feature type="domain" description="Cysteine-rich interdomain region 1 gamma" evidence="3">
    <location>
        <begin position="355"/>
        <end position="406"/>
    </location>
</feature>
<dbReference type="InterPro" id="IPR054595">
    <property type="entry name" value="DBL_C"/>
</dbReference>
<dbReference type="Gene3D" id="1.20.58.830">
    <property type="match status" value="1"/>
</dbReference>
<evidence type="ECO:0000259" key="2">
    <source>
        <dbReference type="Pfam" id="PF05424"/>
    </source>
</evidence>